<dbReference type="CDD" id="cd00090">
    <property type="entry name" value="HTH_ARSR"/>
    <property type="match status" value="1"/>
</dbReference>
<dbReference type="InterPro" id="IPR036388">
    <property type="entry name" value="WH-like_DNA-bd_sf"/>
</dbReference>
<proteinExistence type="predicted"/>
<organism evidence="2 3">
    <name type="scientific">Ferroplasma acidiphilum</name>
    <dbReference type="NCBI Taxonomy" id="74969"/>
    <lineage>
        <taxon>Archaea</taxon>
        <taxon>Methanobacteriati</taxon>
        <taxon>Thermoplasmatota</taxon>
        <taxon>Thermoplasmata</taxon>
        <taxon>Thermoplasmatales</taxon>
        <taxon>Ferroplasmaceae</taxon>
        <taxon>Ferroplasma</taxon>
    </lineage>
</organism>
<sequence length="104" mass="11804">MGAEFDSSFKRLLWWIFISTRGGEMRIKVMKSLMESPKNAYGLSCSLGVNYRTIEHHMKVLLSNNFVVVQGQGYGKVYFPSPTLINNIKIFQETLAAAGIKWDP</sequence>
<accession>A0A1V0N5U3</accession>
<dbReference type="SUPFAM" id="SSF46785">
    <property type="entry name" value="Winged helix' DNA-binding domain"/>
    <property type="match status" value="1"/>
</dbReference>
<dbReference type="Pfam" id="PF01022">
    <property type="entry name" value="HTH_5"/>
    <property type="match status" value="1"/>
</dbReference>
<keyword evidence="3" id="KW-1185">Reference proteome</keyword>
<dbReference type="AlphaFoldDB" id="A0A1V0N5U3"/>
<dbReference type="InterPro" id="IPR036390">
    <property type="entry name" value="WH_DNA-bd_sf"/>
</dbReference>
<dbReference type="KEGG" id="fai:FAD_1675"/>
<protein>
    <submittedName>
        <fullName evidence="2">ArsR family transcriptional regulator</fullName>
    </submittedName>
</protein>
<name>A0A1V0N5U3_9ARCH</name>
<dbReference type="Gene3D" id="1.10.10.10">
    <property type="entry name" value="Winged helix-like DNA-binding domain superfamily/Winged helix DNA-binding domain"/>
    <property type="match status" value="1"/>
</dbReference>
<dbReference type="STRING" id="74969.FAD_1675"/>
<gene>
    <name evidence="2" type="ORF">FAD_1675</name>
</gene>
<feature type="domain" description="HTH arsR-type" evidence="1">
    <location>
        <begin position="26"/>
        <end position="67"/>
    </location>
</feature>
<dbReference type="GO" id="GO:0003700">
    <property type="term" value="F:DNA-binding transcription factor activity"/>
    <property type="evidence" value="ECO:0007669"/>
    <property type="project" value="InterPro"/>
</dbReference>
<evidence type="ECO:0000313" key="3">
    <source>
        <dbReference type="Proteomes" id="UP000192050"/>
    </source>
</evidence>
<evidence type="ECO:0000313" key="2">
    <source>
        <dbReference type="EMBL" id="ARD85518.1"/>
    </source>
</evidence>
<reference evidence="2 3" key="1">
    <citation type="submission" date="2011-10" db="EMBL/GenBank/DDBJ databases">
        <title>Metabolic and evolutionary patterns in the extreme acidophile Ferroplasma acidiphilum.</title>
        <authorList>
            <person name="Golyshina O.V."/>
            <person name="Kozyavkin S.A."/>
            <person name="Tatusov R.L."/>
            <person name="Slesarev A.I."/>
            <person name="Golyshin P.N."/>
        </authorList>
    </citation>
    <scope>NUCLEOTIDE SEQUENCE [LARGE SCALE GENOMIC DNA]</scope>
    <source>
        <strain evidence="3">Y</strain>
    </source>
</reference>
<dbReference type="PANTHER" id="PTHR38600:SF1">
    <property type="entry name" value="TRANSCRIPTIONAL REGULATORY PROTEIN"/>
    <property type="match status" value="1"/>
</dbReference>
<dbReference type="EMBL" id="CP015363">
    <property type="protein sequence ID" value="ARD85518.1"/>
    <property type="molecule type" value="Genomic_DNA"/>
</dbReference>
<dbReference type="PANTHER" id="PTHR38600">
    <property type="entry name" value="TRANSCRIPTIONAL REGULATORY PROTEIN"/>
    <property type="match status" value="1"/>
</dbReference>
<dbReference type="InterPro" id="IPR001845">
    <property type="entry name" value="HTH_ArsR_DNA-bd_dom"/>
</dbReference>
<dbReference type="Proteomes" id="UP000192050">
    <property type="component" value="Chromosome"/>
</dbReference>
<dbReference type="InterPro" id="IPR011991">
    <property type="entry name" value="ArsR-like_HTH"/>
</dbReference>
<evidence type="ECO:0000259" key="1">
    <source>
        <dbReference type="Pfam" id="PF01022"/>
    </source>
</evidence>